<evidence type="ECO:0000313" key="2">
    <source>
        <dbReference type="Proteomes" id="UP000052978"/>
    </source>
</evidence>
<dbReference type="AlphaFoldDB" id="S7NTX6"/>
<dbReference type="Proteomes" id="UP000052978">
    <property type="component" value="Unassembled WGS sequence"/>
</dbReference>
<protein>
    <submittedName>
        <fullName evidence="1">Uncharacterized protein</fullName>
    </submittedName>
</protein>
<organism evidence="1 2">
    <name type="scientific">Myotis brandtii</name>
    <name type="common">Brandt's bat</name>
    <dbReference type="NCBI Taxonomy" id="109478"/>
    <lineage>
        <taxon>Eukaryota</taxon>
        <taxon>Metazoa</taxon>
        <taxon>Chordata</taxon>
        <taxon>Craniata</taxon>
        <taxon>Vertebrata</taxon>
        <taxon>Euteleostomi</taxon>
        <taxon>Mammalia</taxon>
        <taxon>Eutheria</taxon>
        <taxon>Laurasiatheria</taxon>
        <taxon>Chiroptera</taxon>
        <taxon>Yangochiroptera</taxon>
        <taxon>Vespertilionidae</taxon>
        <taxon>Myotis</taxon>
    </lineage>
</organism>
<gene>
    <name evidence="1" type="ORF">D623_10005016</name>
</gene>
<reference evidence="1 2" key="1">
    <citation type="journal article" date="2013" name="Nat. Commun.">
        <title>Genome analysis reveals insights into physiology and longevity of the Brandt's bat Myotis brandtii.</title>
        <authorList>
            <person name="Seim I."/>
            <person name="Fang X."/>
            <person name="Xiong Z."/>
            <person name="Lobanov A.V."/>
            <person name="Huang Z."/>
            <person name="Ma S."/>
            <person name="Feng Y."/>
            <person name="Turanov A.A."/>
            <person name="Zhu Y."/>
            <person name="Lenz T.L."/>
            <person name="Gerashchenko M.V."/>
            <person name="Fan D."/>
            <person name="Hee Yim S."/>
            <person name="Yao X."/>
            <person name="Jordan D."/>
            <person name="Xiong Y."/>
            <person name="Ma Y."/>
            <person name="Lyapunov A.N."/>
            <person name="Chen G."/>
            <person name="Kulakova O.I."/>
            <person name="Sun Y."/>
            <person name="Lee S.G."/>
            <person name="Bronson R.T."/>
            <person name="Moskalev A.A."/>
            <person name="Sunyaev S.R."/>
            <person name="Zhang G."/>
            <person name="Krogh A."/>
            <person name="Wang J."/>
            <person name="Gladyshev V.N."/>
        </authorList>
    </citation>
    <scope>NUCLEOTIDE SEQUENCE [LARGE SCALE GENOMIC DNA]</scope>
</reference>
<dbReference type="EMBL" id="KE164829">
    <property type="protein sequence ID" value="EPQ20386.1"/>
    <property type="molecule type" value="Genomic_DNA"/>
</dbReference>
<name>S7NTX6_MYOBR</name>
<evidence type="ECO:0000313" key="1">
    <source>
        <dbReference type="EMBL" id="EPQ20386.1"/>
    </source>
</evidence>
<proteinExistence type="predicted"/>
<accession>S7NTX6</accession>
<sequence length="38" mass="4263">MPESATPPWTLIWTSHQPLKGPVFQPVWDPSGDVYLLA</sequence>
<keyword evidence="2" id="KW-1185">Reference proteome</keyword>